<dbReference type="EMBL" id="JACOPL010000003">
    <property type="protein sequence ID" value="MBC5724758.1"/>
    <property type="molecule type" value="Genomic_DNA"/>
</dbReference>
<gene>
    <name evidence="5" type="ORF">H8S45_04690</name>
</gene>
<dbReference type="Gene3D" id="3.40.50.150">
    <property type="entry name" value="Vaccinia Virus protein VP39"/>
    <property type="match status" value="1"/>
</dbReference>
<evidence type="ECO:0000259" key="4">
    <source>
        <dbReference type="Pfam" id="PF02384"/>
    </source>
</evidence>
<evidence type="ECO:0000313" key="5">
    <source>
        <dbReference type="EMBL" id="MBC5724758.1"/>
    </source>
</evidence>
<keyword evidence="3" id="KW-0949">S-adenosyl-L-methionine</keyword>
<dbReference type="Proteomes" id="UP000606499">
    <property type="component" value="Unassembled WGS sequence"/>
</dbReference>
<sequence>MATIIRRNERSWAIDLISKINAIATANDLIIKRAGGESTISTGRGNTMFPDVVLYGNKEQSIILQGWELKMPDVPIEDETFIKDAQQKAIALNLNSCLIWNFTYAVLYIRGEKNTFSKLKQWDATSHIRTRADVETYRTDWEKLLEEIVLDVNSYFVSGDFRNATLGDIISESTITTLIQRNKEIIAEKLKTAAFRDAVMAAYIDNWWLGVKSEYEHDETDKYKAYAKTIILNWANRIIFAHIIKNRQNGALVINELDYDTTPSEANQIFQKITAKCDFYNVFSAVRYNDILPELTWQDFAEYSNFLKSNGIENLNQEALQNILEGSVATSKRAINGQYTTPPELAKLLVRLSVKDWTDTILDCCCGTGTIPKAAIEIKRTQLSPKDAVESVWACDKYKYPLQVANISMTDSDTINLANRLFQHNALSLTIGDDISIVNPETGEEMHLSLPAFGTVVSNLPFVPFEIIPDDDKDEISKMPLASELDGRSDLYCYIATKIADVIKPGGTLGIIVSNSWLGTNAGTKLIEVLRQKYYLKQVHLSGKGRWFKNADVVTTIIVLEKKGSSQKATTDFWLWKQTLEQLTTDSDNENILVNSALLGTELDKTVSRLSKYAQSQIDDLLELNVCYNALFHDIDWLLNVKDKIIPINEVYHVFRGNRRGWDALFYPQAGEHRIEKQYLKKVLINARNVNRLTATADRDAFCCGVSTADLEKQGHIGALEWITKFVDQRNGVGKPLPTVLKRTGMEWYELQDNEIAEVFTMMNPDQRLFFAKFETPSFVNQRLIGLTHKASYSDEELNHALLNSMFTMFYIEASGFGRGLGVLDVNKDSIANCYMLNPKLVSQNDRTKIIAAFEKLKSRQIMRVSEELSDDIRLEFEHTVLKSFGIDDYFDKIKSSLLSMQETRATVRE</sequence>
<keyword evidence="6" id="KW-1185">Reference proteome</keyword>
<dbReference type="InterPro" id="IPR029063">
    <property type="entry name" value="SAM-dependent_MTases_sf"/>
</dbReference>
<accession>A0A923LU74</accession>
<comment type="caution">
    <text evidence="5">The sequence shown here is derived from an EMBL/GenBank/DDBJ whole genome shotgun (WGS) entry which is preliminary data.</text>
</comment>
<name>A0A923LU74_9FIRM</name>
<dbReference type="InterPro" id="IPR003356">
    <property type="entry name" value="DNA_methylase_A-5"/>
</dbReference>
<dbReference type="GO" id="GO:0008170">
    <property type="term" value="F:N-methyltransferase activity"/>
    <property type="evidence" value="ECO:0007669"/>
    <property type="project" value="InterPro"/>
</dbReference>
<evidence type="ECO:0000313" key="6">
    <source>
        <dbReference type="Proteomes" id="UP000606499"/>
    </source>
</evidence>
<reference evidence="5" key="1">
    <citation type="submission" date="2020-08" db="EMBL/GenBank/DDBJ databases">
        <title>Genome public.</title>
        <authorList>
            <person name="Liu C."/>
            <person name="Sun Q."/>
        </authorList>
    </citation>
    <scope>NUCLEOTIDE SEQUENCE</scope>
    <source>
        <strain evidence="5">NSJ-28</strain>
    </source>
</reference>
<feature type="domain" description="DNA methylase adenine-specific" evidence="4">
    <location>
        <begin position="329"/>
        <end position="593"/>
    </location>
</feature>
<keyword evidence="1 5" id="KW-0489">Methyltransferase</keyword>
<dbReference type="PANTHER" id="PTHR33841">
    <property type="entry name" value="DNA METHYLTRANSFERASE YEEA-RELATED"/>
    <property type="match status" value="1"/>
</dbReference>
<dbReference type="PRINTS" id="PR00507">
    <property type="entry name" value="N12N6MTFRASE"/>
</dbReference>
<dbReference type="PANTHER" id="PTHR33841:SF5">
    <property type="entry name" value="DNA METHYLASE (MODIFICATION METHYLASE) (METHYLTRANSFERASE)-RELATED"/>
    <property type="match status" value="1"/>
</dbReference>
<dbReference type="SUPFAM" id="SSF53335">
    <property type="entry name" value="S-adenosyl-L-methionine-dependent methyltransferases"/>
    <property type="match status" value="1"/>
</dbReference>
<evidence type="ECO:0000256" key="1">
    <source>
        <dbReference type="ARBA" id="ARBA00022603"/>
    </source>
</evidence>
<organism evidence="5 6">
    <name type="scientific">Agathobaculum faecis</name>
    <dbReference type="NCBI Taxonomy" id="2763013"/>
    <lineage>
        <taxon>Bacteria</taxon>
        <taxon>Bacillati</taxon>
        <taxon>Bacillota</taxon>
        <taxon>Clostridia</taxon>
        <taxon>Eubacteriales</taxon>
        <taxon>Butyricicoccaceae</taxon>
        <taxon>Agathobaculum</taxon>
    </lineage>
</organism>
<protein>
    <submittedName>
        <fullName evidence="5">N-6 DNA methylase</fullName>
    </submittedName>
</protein>
<dbReference type="GO" id="GO:0003677">
    <property type="term" value="F:DNA binding"/>
    <property type="evidence" value="ECO:0007669"/>
    <property type="project" value="InterPro"/>
</dbReference>
<proteinExistence type="predicted"/>
<dbReference type="AlphaFoldDB" id="A0A923LU74"/>
<dbReference type="Pfam" id="PF02384">
    <property type="entry name" value="N6_Mtase"/>
    <property type="match status" value="1"/>
</dbReference>
<dbReference type="InterPro" id="IPR050953">
    <property type="entry name" value="N4_N6_ade-DNA_methylase"/>
</dbReference>
<dbReference type="GO" id="GO:0032259">
    <property type="term" value="P:methylation"/>
    <property type="evidence" value="ECO:0007669"/>
    <property type="project" value="UniProtKB-KW"/>
</dbReference>
<keyword evidence="2" id="KW-0808">Transferase</keyword>
<evidence type="ECO:0000256" key="3">
    <source>
        <dbReference type="ARBA" id="ARBA00022691"/>
    </source>
</evidence>
<evidence type="ECO:0000256" key="2">
    <source>
        <dbReference type="ARBA" id="ARBA00022679"/>
    </source>
</evidence>
<dbReference type="RefSeq" id="WP_147573876.1">
    <property type="nucleotide sequence ID" value="NZ_JACOPL010000003.1"/>
</dbReference>